<dbReference type="AlphaFoldDB" id="A0AAD3TQM9"/>
<reference evidence="1" key="2">
    <citation type="submission" date="2023-06" db="EMBL/GenBank/DDBJ databases">
        <authorList>
            <person name="Kobayashi Y."/>
            <person name="Kayamori A."/>
            <person name="Aoki K."/>
            <person name="Shiwa Y."/>
            <person name="Fujita N."/>
            <person name="Sugita T."/>
            <person name="Iwasaki W."/>
            <person name="Tanaka N."/>
            <person name="Takashima M."/>
        </authorList>
    </citation>
    <scope>NUCLEOTIDE SEQUENCE</scope>
    <source>
        <strain evidence="1">HIS016</strain>
    </source>
</reference>
<organism evidence="1 2">
    <name type="scientific">Cutaneotrichosporon spelunceum</name>
    <dbReference type="NCBI Taxonomy" id="1672016"/>
    <lineage>
        <taxon>Eukaryota</taxon>
        <taxon>Fungi</taxon>
        <taxon>Dikarya</taxon>
        <taxon>Basidiomycota</taxon>
        <taxon>Agaricomycotina</taxon>
        <taxon>Tremellomycetes</taxon>
        <taxon>Trichosporonales</taxon>
        <taxon>Trichosporonaceae</taxon>
        <taxon>Cutaneotrichosporon</taxon>
    </lineage>
</organism>
<reference evidence="1" key="1">
    <citation type="journal article" date="2023" name="BMC Genomics">
        <title>Chromosome-level genome assemblies of Cutaneotrichosporon spp. (Trichosporonales, Basidiomycota) reveal imbalanced evolution between nucleotide sequences and chromosome synteny.</title>
        <authorList>
            <person name="Kobayashi Y."/>
            <person name="Kayamori A."/>
            <person name="Aoki K."/>
            <person name="Shiwa Y."/>
            <person name="Matsutani M."/>
            <person name="Fujita N."/>
            <person name="Sugita T."/>
            <person name="Iwasaki W."/>
            <person name="Tanaka N."/>
            <person name="Takashima M."/>
        </authorList>
    </citation>
    <scope>NUCLEOTIDE SEQUENCE</scope>
    <source>
        <strain evidence="1">HIS016</strain>
    </source>
</reference>
<comment type="caution">
    <text evidence="1">The sequence shown here is derived from an EMBL/GenBank/DDBJ whole genome shotgun (WGS) entry which is preliminary data.</text>
</comment>
<sequence length="72" mass="8163">MTLPIRPSRTCERARYARSIYLWTLSQWDENRADIERRTATVALDALLAGERVGIPVTSSVSSSVEEKMGFF</sequence>
<gene>
    <name evidence="1" type="ORF">CspeluHIS016_0111810</name>
</gene>
<evidence type="ECO:0000313" key="1">
    <source>
        <dbReference type="EMBL" id="GMK54595.1"/>
    </source>
</evidence>
<proteinExistence type="predicted"/>
<accession>A0AAD3TQM9</accession>
<keyword evidence="2" id="KW-1185">Reference proteome</keyword>
<dbReference type="EMBL" id="BTCM01000001">
    <property type="protein sequence ID" value="GMK54595.1"/>
    <property type="molecule type" value="Genomic_DNA"/>
</dbReference>
<name>A0AAD3TQM9_9TREE</name>
<evidence type="ECO:0000313" key="2">
    <source>
        <dbReference type="Proteomes" id="UP001222932"/>
    </source>
</evidence>
<protein>
    <submittedName>
        <fullName evidence="1">Uncharacterized protein</fullName>
    </submittedName>
</protein>
<dbReference type="Proteomes" id="UP001222932">
    <property type="component" value="Unassembled WGS sequence"/>
</dbReference>